<dbReference type="PROSITE" id="PS51257">
    <property type="entry name" value="PROKAR_LIPOPROTEIN"/>
    <property type="match status" value="1"/>
</dbReference>
<name>A0A6B0GHP0_9EURY</name>
<evidence type="ECO:0000313" key="1">
    <source>
        <dbReference type="EMBL" id="MWG34120.1"/>
    </source>
</evidence>
<dbReference type="RefSeq" id="WP_158203836.1">
    <property type="nucleotide sequence ID" value="NZ_WSZK01000014.1"/>
</dbReference>
<dbReference type="AlphaFoldDB" id="A0A6B0GHP0"/>
<keyword evidence="2" id="KW-1185">Reference proteome</keyword>
<gene>
    <name evidence="1" type="ORF">GQS65_06380</name>
</gene>
<dbReference type="Proteomes" id="UP000451471">
    <property type="component" value="Unassembled WGS sequence"/>
</dbReference>
<organism evidence="1 2">
    <name type="scientific">Halomarina oriensis</name>
    <dbReference type="NCBI Taxonomy" id="671145"/>
    <lineage>
        <taxon>Archaea</taxon>
        <taxon>Methanobacteriati</taxon>
        <taxon>Methanobacteriota</taxon>
        <taxon>Stenosarchaea group</taxon>
        <taxon>Halobacteria</taxon>
        <taxon>Halobacteriales</taxon>
        <taxon>Natronomonadaceae</taxon>
        <taxon>Halomarina</taxon>
    </lineage>
</organism>
<proteinExistence type="predicted"/>
<accession>A0A6B0GHP0</accession>
<dbReference type="EMBL" id="WSZK01000014">
    <property type="protein sequence ID" value="MWG34120.1"/>
    <property type="molecule type" value="Genomic_DNA"/>
</dbReference>
<sequence>MSTRRQSRLALGLALACLVVTSGCMGLGDLGSSINFNRAESVSYSAEVVSEAPEEATVISTNDDLGNASALMPLFSKAVESDGGYAKLDLRGSDAENVTGAMQEFPVYNDGGRVFYFEHEGAVLRVSRLS</sequence>
<comment type="caution">
    <text evidence="1">The sequence shown here is derived from an EMBL/GenBank/DDBJ whole genome shotgun (WGS) entry which is preliminary data.</text>
</comment>
<evidence type="ECO:0000313" key="2">
    <source>
        <dbReference type="Proteomes" id="UP000451471"/>
    </source>
</evidence>
<protein>
    <submittedName>
        <fullName evidence="1">Uncharacterized protein</fullName>
    </submittedName>
</protein>
<reference evidence="1 2" key="1">
    <citation type="submission" date="2019-12" db="EMBL/GenBank/DDBJ databases">
        <title>Halocatena pleomorpha gen. nov. sp. nov., an extremely halophilic archaeon of family Halobacteriaceae isolated from saltpan soil.</title>
        <authorList>
            <person name="Pal Y."/>
            <person name="Verma A."/>
            <person name="Krishnamurthi S."/>
            <person name="Kumar P."/>
        </authorList>
    </citation>
    <scope>NUCLEOTIDE SEQUENCE [LARGE SCALE GENOMIC DNA]</scope>
    <source>
        <strain evidence="1 2">JCM 16495</strain>
    </source>
</reference>